<accession>A0A543PQ26</accession>
<dbReference type="RefSeq" id="WP_141823034.1">
    <property type="nucleotide sequence ID" value="NZ_BAAAQC010000004.1"/>
</dbReference>
<dbReference type="Pfam" id="PF13302">
    <property type="entry name" value="Acetyltransf_3"/>
    <property type="match status" value="1"/>
</dbReference>
<protein>
    <submittedName>
        <fullName evidence="2">RimJ/RimL family protein N-acetyltransferase</fullName>
    </submittedName>
</protein>
<reference evidence="2 3" key="1">
    <citation type="submission" date="2019-06" db="EMBL/GenBank/DDBJ databases">
        <title>Sequencing the genomes of 1000 actinobacteria strains.</title>
        <authorList>
            <person name="Klenk H.-P."/>
        </authorList>
    </citation>
    <scope>NUCLEOTIDE SEQUENCE [LARGE SCALE GENOMIC DNA]</scope>
    <source>
        <strain evidence="2 3">DSM 21776</strain>
    </source>
</reference>
<feature type="domain" description="N-acetyltransferase" evidence="1">
    <location>
        <begin position="20"/>
        <end position="165"/>
    </location>
</feature>
<keyword evidence="2" id="KW-0808">Transferase</keyword>
<dbReference type="Proteomes" id="UP000320085">
    <property type="component" value="Unassembled WGS sequence"/>
</dbReference>
<name>A0A543PQ26_9MICO</name>
<dbReference type="OrthoDB" id="9795199at2"/>
<evidence type="ECO:0000259" key="1">
    <source>
        <dbReference type="Pfam" id="PF13302"/>
    </source>
</evidence>
<dbReference type="Gene3D" id="3.40.630.30">
    <property type="match status" value="1"/>
</dbReference>
<dbReference type="GO" id="GO:0016747">
    <property type="term" value="F:acyltransferase activity, transferring groups other than amino-acyl groups"/>
    <property type="evidence" value="ECO:0007669"/>
    <property type="project" value="InterPro"/>
</dbReference>
<dbReference type="PANTHER" id="PTHR43610:SF1">
    <property type="entry name" value="N-ACETYLTRANSFERASE DOMAIN-CONTAINING PROTEIN"/>
    <property type="match status" value="1"/>
</dbReference>
<dbReference type="InterPro" id="IPR016181">
    <property type="entry name" value="Acyl_CoA_acyltransferase"/>
</dbReference>
<dbReference type="PANTHER" id="PTHR43610">
    <property type="entry name" value="BLL6696 PROTEIN"/>
    <property type="match status" value="1"/>
</dbReference>
<sequence>MPVPACIPPTGEPLVGRFVRLDPMQPADAAGLFAVYSDQRCYEQGFAMMRPHTSLSETEALVADGIAARRAGRTAYTVRLVGDGALGAAGTVVGSSSLGDVDTVREHVHLGWTMYGSRWWGTEVNPECKLLLLEHAFETCGFGRVKIQTDVINARSRAAILKLGAVFEGVTRRDVRRPDGTWRDSAVHSILVDEWPTVRAGLLARLASP</sequence>
<dbReference type="EMBL" id="VFQF01000002">
    <property type="protein sequence ID" value="TQN46189.1"/>
    <property type="molecule type" value="Genomic_DNA"/>
</dbReference>
<dbReference type="InterPro" id="IPR000182">
    <property type="entry name" value="GNAT_dom"/>
</dbReference>
<dbReference type="SUPFAM" id="SSF55729">
    <property type="entry name" value="Acyl-CoA N-acyltransferases (Nat)"/>
    <property type="match status" value="1"/>
</dbReference>
<evidence type="ECO:0000313" key="3">
    <source>
        <dbReference type="Proteomes" id="UP000320085"/>
    </source>
</evidence>
<proteinExistence type="predicted"/>
<comment type="caution">
    <text evidence="2">The sequence shown here is derived from an EMBL/GenBank/DDBJ whole genome shotgun (WGS) entry which is preliminary data.</text>
</comment>
<evidence type="ECO:0000313" key="2">
    <source>
        <dbReference type="EMBL" id="TQN46189.1"/>
    </source>
</evidence>
<organism evidence="2 3">
    <name type="scientific">Humibacillus xanthopallidus</name>
    <dbReference type="NCBI Taxonomy" id="412689"/>
    <lineage>
        <taxon>Bacteria</taxon>
        <taxon>Bacillati</taxon>
        <taxon>Actinomycetota</taxon>
        <taxon>Actinomycetes</taxon>
        <taxon>Micrococcales</taxon>
        <taxon>Intrasporangiaceae</taxon>
        <taxon>Humibacillus</taxon>
    </lineage>
</organism>
<gene>
    <name evidence="2" type="ORF">FHX52_2895</name>
</gene>
<dbReference type="AlphaFoldDB" id="A0A543PQ26"/>